<evidence type="ECO:0000256" key="1">
    <source>
        <dbReference type="SAM" id="MobiDB-lite"/>
    </source>
</evidence>
<evidence type="ECO:0000313" key="3">
    <source>
        <dbReference type="Proteomes" id="UP001632038"/>
    </source>
</evidence>
<comment type="caution">
    <text evidence="2">The sequence shown here is derived from an EMBL/GenBank/DDBJ whole genome shotgun (WGS) entry which is preliminary data.</text>
</comment>
<dbReference type="Proteomes" id="UP001632038">
    <property type="component" value="Unassembled WGS sequence"/>
</dbReference>
<keyword evidence="3" id="KW-1185">Reference proteome</keyword>
<dbReference type="AlphaFoldDB" id="A0ABD3D2V5"/>
<feature type="compositionally biased region" description="Basic and acidic residues" evidence="1">
    <location>
        <begin position="169"/>
        <end position="181"/>
    </location>
</feature>
<feature type="region of interest" description="Disordered" evidence="1">
    <location>
        <begin position="156"/>
        <end position="181"/>
    </location>
</feature>
<reference evidence="3" key="1">
    <citation type="journal article" date="2024" name="IScience">
        <title>Strigolactones Initiate the Formation of Haustorium-like Structures in Castilleja.</title>
        <authorList>
            <person name="Buerger M."/>
            <person name="Peterson D."/>
            <person name="Chory J."/>
        </authorList>
    </citation>
    <scope>NUCLEOTIDE SEQUENCE [LARGE SCALE GENOMIC DNA]</scope>
</reference>
<accession>A0ABD3D2V5</accession>
<name>A0ABD3D2V5_9LAMI</name>
<evidence type="ECO:0000313" key="2">
    <source>
        <dbReference type="EMBL" id="KAL3635351.1"/>
    </source>
</evidence>
<protein>
    <submittedName>
        <fullName evidence="2">Uncharacterized protein</fullName>
    </submittedName>
</protein>
<organism evidence="2 3">
    <name type="scientific">Castilleja foliolosa</name>
    <dbReference type="NCBI Taxonomy" id="1961234"/>
    <lineage>
        <taxon>Eukaryota</taxon>
        <taxon>Viridiplantae</taxon>
        <taxon>Streptophyta</taxon>
        <taxon>Embryophyta</taxon>
        <taxon>Tracheophyta</taxon>
        <taxon>Spermatophyta</taxon>
        <taxon>Magnoliopsida</taxon>
        <taxon>eudicotyledons</taxon>
        <taxon>Gunneridae</taxon>
        <taxon>Pentapetalae</taxon>
        <taxon>asterids</taxon>
        <taxon>lamiids</taxon>
        <taxon>Lamiales</taxon>
        <taxon>Orobanchaceae</taxon>
        <taxon>Pedicularideae</taxon>
        <taxon>Castillejinae</taxon>
        <taxon>Castilleja</taxon>
    </lineage>
</organism>
<dbReference type="EMBL" id="JAVIJP010000027">
    <property type="protein sequence ID" value="KAL3635351.1"/>
    <property type="molecule type" value="Genomic_DNA"/>
</dbReference>
<proteinExistence type="predicted"/>
<sequence length="181" mass="20138">MSGSFYNDSITVQSSSSEDTHLFRELPVLSASAPELAEKGKTIADSGPSPAANAPVSSLLYEDDWTLLHRLGDHLSELSKYYHLMGKVSRDQSREIRLLKASLRDREDELTQARDKRYKFGSNMRRLGYDEGFDQGFAEGFGKGFDKGFDKGFLNRPSAEPVKESGYARAEESAEKAGEDN</sequence>
<gene>
    <name evidence="2" type="ORF">CASFOL_019898</name>
</gene>